<dbReference type="GeneID" id="55513685"/>
<dbReference type="AlphaFoldDB" id="A0A0G8KRH6"/>
<keyword evidence="1" id="KW-0812">Transmembrane</keyword>
<feature type="transmembrane region" description="Helical" evidence="1">
    <location>
        <begin position="7"/>
        <end position="26"/>
    </location>
</feature>
<gene>
    <name evidence="2" type="ORF">CFBP8129_41430</name>
</gene>
<protein>
    <submittedName>
        <fullName evidence="2">Uncharacterized protein</fullName>
    </submittedName>
</protein>
<accession>A0A0G8KRH6</accession>
<proteinExistence type="predicted"/>
<dbReference type="EMBL" id="LR828253">
    <property type="protein sequence ID" value="CAD0356713.1"/>
    <property type="molecule type" value="Genomic_DNA"/>
</dbReference>
<feature type="transmembrane region" description="Helical" evidence="1">
    <location>
        <begin position="46"/>
        <end position="71"/>
    </location>
</feature>
<keyword evidence="1" id="KW-1133">Transmembrane helix</keyword>
<keyword evidence="1" id="KW-0472">Membrane</keyword>
<name>A0A0G8KRH6_9XANT</name>
<dbReference type="RefSeq" id="WP_006452104.1">
    <property type="nucleotide sequence ID" value="NZ_CP018728.1"/>
</dbReference>
<dbReference type="STRING" id="90270.BI317_02505"/>
<dbReference type="EMBL" id="LR828253">
    <property type="protein sequence ID" value="CAD0356720.1"/>
    <property type="molecule type" value="Genomic_DNA"/>
</dbReference>
<evidence type="ECO:0000313" key="2">
    <source>
        <dbReference type="EMBL" id="CAD0356720.1"/>
    </source>
</evidence>
<organism evidence="2">
    <name type="scientific">Xanthomonas hortorum pv. gardneri</name>
    <dbReference type="NCBI Taxonomy" id="2754056"/>
    <lineage>
        <taxon>Bacteria</taxon>
        <taxon>Pseudomonadati</taxon>
        <taxon>Pseudomonadota</taxon>
        <taxon>Gammaproteobacteria</taxon>
        <taxon>Lysobacterales</taxon>
        <taxon>Lysobacteraceae</taxon>
        <taxon>Xanthomonas</taxon>
    </lineage>
</organism>
<sequence length="75" mass="7977">MIPIKALGLTVVGLVSSGQGIWMLLYPDNLAAVNRGGSLYERFGPTGVGAGMLVMGLAMVVIGVVWARYAWPRRT</sequence>
<dbReference type="OrthoDB" id="6006257at2"/>
<reference evidence="2" key="1">
    <citation type="submission" date="2020-07" db="EMBL/GenBank/DDBJ databases">
        <authorList>
            <person name="Pothier F. J."/>
        </authorList>
    </citation>
    <scope>NUCLEOTIDE SEQUENCE</scope>
    <source>
        <strain evidence="2">CFBP 8129</strain>
    </source>
</reference>
<evidence type="ECO:0000256" key="1">
    <source>
        <dbReference type="SAM" id="Phobius"/>
    </source>
</evidence>